<evidence type="ECO:0000313" key="2">
    <source>
        <dbReference type="EMBL" id="ODM23108.1"/>
    </source>
</evidence>
<dbReference type="PANTHER" id="PTHR42053:SF1">
    <property type="match status" value="1"/>
</dbReference>
<feature type="compositionally biased region" description="Low complexity" evidence="1">
    <location>
        <begin position="216"/>
        <end position="227"/>
    </location>
</feature>
<feature type="region of interest" description="Disordered" evidence="1">
    <location>
        <begin position="77"/>
        <end position="253"/>
    </location>
</feature>
<protein>
    <submittedName>
        <fullName evidence="2">Uncharacterized protein</fullName>
    </submittedName>
</protein>
<comment type="caution">
    <text evidence="2">The sequence shown here is derived from an EMBL/GenBank/DDBJ whole genome shotgun (WGS) entry which is preliminary data.</text>
</comment>
<evidence type="ECO:0000313" key="3">
    <source>
        <dbReference type="Proteomes" id="UP000094569"/>
    </source>
</evidence>
<organism evidence="2 3">
    <name type="scientific">Aspergillus cristatus</name>
    <name type="common">Chinese Fuzhuan brick tea-fermentation fungus</name>
    <name type="synonym">Eurotium cristatum</name>
    <dbReference type="NCBI Taxonomy" id="573508"/>
    <lineage>
        <taxon>Eukaryota</taxon>
        <taxon>Fungi</taxon>
        <taxon>Dikarya</taxon>
        <taxon>Ascomycota</taxon>
        <taxon>Pezizomycotina</taxon>
        <taxon>Eurotiomycetes</taxon>
        <taxon>Eurotiomycetidae</taxon>
        <taxon>Eurotiales</taxon>
        <taxon>Aspergillaceae</taxon>
        <taxon>Aspergillus</taxon>
        <taxon>Aspergillus subgen. Aspergillus</taxon>
    </lineage>
</organism>
<feature type="compositionally biased region" description="Low complexity" evidence="1">
    <location>
        <begin position="84"/>
        <end position="113"/>
    </location>
</feature>
<feature type="compositionally biased region" description="Polar residues" evidence="1">
    <location>
        <begin position="170"/>
        <end position="187"/>
    </location>
</feature>
<dbReference type="VEuPathDB" id="FungiDB:SI65_00697"/>
<feature type="compositionally biased region" description="Polar residues" evidence="1">
    <location>
        <begin position="28"/>
        <end position="37"/>
    </location>
</feature>
<accession>A0A1E3BQA4</accession>
<gene>
    <name evidence="2" type="ORF">SI65_00697</name>
</gene>
<sequence length="253" mass="26742">MPAKPFLHPLKTPKTATFPSELHDDINTAKTPPTTSDTIKHEPGTATPITPPTAYTEFLKAMTPVFTSPVSAGTSFPRFQFDKPAGPAGQGPAQGPTSAPTPTSTTTSQPASAVSGTFGFHEREPPVKSATLPPPPATATGTGPSSGPGGIRKHQSLRRLRIPPSMHLSPITTAASDAPRSATTLRSPFSPGDWKLRYMEPRSATTATSTGGGGRSVSVRQVVTRTVTYKRMQLEAPPKGKGKRRRYHEGKDV</sequence>
<evidence type="ECO:0000256" key="1">
    <source>
        <dbReference type="SAM" id="MobiDB-lite"/>
    </source>
</evidence>
<proteinExistence type="predicted"/>
<dbReference type="OrthoDB" id="5405654at2759"/>
<dbReference type="Proteomes" id="UP000094569">
    <property type="component" value="Unassembled WGS sequence"/>
</dbReference>
<dbReference type="AlphaFoldDB" id="A0A1E3BQA4"/>
<dbReference type="PANTHER" id="PTHR42053">
    <property type="match status" value="1"/>
</dbReference>
<reference evidence="2 3" key="1">
    <citation type="journal article" date="2016" name="BMC Genomics">
        <title>Comparative genomic and transcriptomic analyses of the Fuzhuan brick tea-fermentation fungus Aspergillus cristatus.</title>
        <authorList>
            <person name="Ge Y."/>
            <person name="Wang Y."/>
            <person name="Liu Y."/>
            <person name="Tan Y."/>
            <person name="Ren X."/>
            <person name="Zhang X."/>
            <person name="Hyde K.D."/>
            <person name="Liu Y."/>
            <person name="Liu Z."/>
        </authorList>
    </citation>
    <scope>NUCLEOTIDE SEQUENCE [LARGE SCALE GENOMIC DNA]</scope>
    <source>
        <strain evidence="2 3">GZAAS20.1005</strain>
    </source>
</reference>
<feature type="compositionally biased region" description="Basic residues" evidence="1">
    <location>
        <begin position="151"/>
        <end position="161"/>
    </location>
</feature>
<keyword evidence="3" id="KW-1185">Reference proteome</keyword>
<name>A0A1E3BQA4_ASPCR</name>
<feature type="region of interest" description="Disordered" evidence="1">
    <location>
        <begin position="1"/>
        <end position="48"/>
    </location>
</feature>
<feature type="compositionally biased region" description="Basic residues" evidence="1">
    <location>
        <begin position="240"/>
        <end position="253"/>
    </location>
</feature>
<dbReference type="EMBL" id="JXNT01000001">
    <property type="protein sequence ID" value="ODM23108.1"/>
    <property type="molecule type" value="Genomic_DNA"/>
</dbReference>
<dbReference type="STRING" id="573508.A0A1E3BQA4"/>